<dbReference type="OrthoDB" id="8338502at2"/>
<reference evidence="2" key="2">
    <citation type="submission" date="2020-09" db="EMBL/GenBank/DDBJ databases">
        <authorList>
            <person name="Sun Q."/>
            <person name="Zhou Y."/>
        </authorList>
    </citation>
    <scope>NUCLEOTIDE SEQUENCE</scope>
    <source>
        <strain evidence="2">CGMCC 1.12426</strain>
    </source>
</reference>
<dbReference type="EMBL" id="BMFA01000001">
    <property type="protein sequence ID" value="GGB36190.1"/>
    <property type="molecule type" value="Genomic_DNA"/>
</dbReference>
<organism evidence="2 3">
    <name type="scientific">Roseibium aquae</name>
    <dbReference type="NCBI Taxonomy" id="1323746"/>
    <lineage>
        <taxon>Bacteria</taxon>
        <taxon>Pseudomonadati</taxon>
        <taxon>Pseudomonadota</taxon>
        <taxon>Alphaproteobacteria</taxon>
        <taxon>Hyphomicrobiales</taxon>
        <taxon>Stappiaceae</taxon>
        <taxon>Roseibium</taxon>
    </lineage>
</organism>
<accession>A0A916WWU9</accession>
<dbReference type="AlphaFoldDB" id="A0A916WWU9"/>
<evidence type="ECO:0000313" key="3">
    <source>
        <dbReference type="Proteomes" id="UP000605148"/>
    </source>
</evidence>
<comment type="caution">
    <text evidence="2">The sequence shown here is derived from an EMBL/GenBank/DDBJ whole genome shotgun (WGS) entry which is preliminary data.</text>
</comment>
<feature type="compositionally biased region" description="Polar residues" evidence="1">
    <location>
        <begin position="165"/>
        <end position="181"/>
    </location>
</feature>
<protein>
    <submittedName>
        <fullName evidence="2">Uncharacterized protein</fullName>
    </submittedName>
</protein>
<feature type="region of interest" description="Disordered" evidence="1">
    <location>
        <begin position="164"/>
        <end position="184"/>
    </location>
</feature>
<keyword evidence="3" id="KW-1185">Reference proteome</keyword>
<evidence type="ECO:0000256" key="1">
    <source>
        <dbReference type="SAM" id="MobiDB-lite"/>
    </source>
</evidence>
<evidence type="ECO:0000313" key="2">
    <source>
        <dbReference type="EMBL" id="GGB36190.1"/>
    </source>
</evidence>
<dbReference type="Proteomes" id="UP000605148">
    <property type="component" value="Unassembled WGS sequence"/>
</dbReference>
<name>A0A916WWU9_9HYPH</name>
<dbReference type="RefSeq" id="WP_150494180.1">
    <property type="nucleotide sequence ID" value="NZ_BMFA01000001.1"/>
</dbReference>
<proteinExistence type="predicted"/>
<gene>
    <name evidence="2" type="ORF">GCM10011316_05440</name>
</gene>
<sequence>MTNTDSGSDVQNDVVPANAPAHTNRYIYFYIPAHSEENTPPDPHSPPGVLFRLGAYSEIEENASASQENMSGFYPAQHIADETQAGILQKSSGPNGAESRGITLACDGRILVRSAERIYIHATDQIHLHSNDNIKLVANDGPIDNRTGDKFTVKSGKKISLRSGVDTNDTYQPASENSSGSKGIEIISDEGKSDVFIEGKSLYLKVNGTSTADITETNSTIMRADNFEDIWGDNLTIFRGTNVGFYFGVGFTYTASASLNIYTALDIDIKLFDVGVTAFECTTTGKEIKAWLSKTKAAAVETETVATRARSDAVSVRNTATEADSGVVTASMGNVKSLIAFWESKIASTSQI</sequence>
<reference evidence="2" key="1">
    <citation type="journal article" date="2014" name="Int. J. Syst. Evol. Microbiol.">
        <title>Complete genome sequence of Corynebacterium casei LMG S-19264T (=DSM 44701T), isolated from a smear-ripened cheese.</title>
        <authorList>
            <consortium name="US DOE Joint Genome Institute (JGI-PGF)"/>
            <person name="Walter F."/>
            <person name="Albersmeier A."/>
            <person name="Kalinowski J."/>
            <person name="Ruckert C."/>
        </authorList>
    </citation>
    <scope>NUCLEOTIDE SEQUENCE</scope>
    <source>
        <strain evidence="2">CGMCC 1.12426</strain>
    </source>
</reference>